<dbReference type="Proteomes" id="UP000679691">
    <property type="component" value="Unassembled WGS sequence"/>
</dbReference>
<evidence type="ECO:0000313" key="2">
    <source>
        <dbReference type="Proteomes" id="UP000679691"/>
    </source>
</evidence>
<evidence type="ECO:0000313" key="1">
    <source>
        <dbReference type="EMBL" id="MBP3942226.1"/>
    </source>
</evidence>
<accession>A0A8T4H7Z3</accession>
<dbReference type="Pfam" id="PF16215">
    <property type="entry name" value="DUF4876"/>
    <property type="match status" value="1"/>
</dbReference>
<comment type="caution">
    <text evidence="1">The sequence shown here is derived from an EMBL/GenBank/DDBJ whole genome shotgun (WGS) entry which is preliminary data.</text>
</comment>
<keyword evidence="2" id="KW-1185">Reference proteome</keyword>
<proteinExistence type="predicted"/>
<dbReference type="EMBL" id="JAGKSB010000001">
    <property type="protein sequence ID" value="MBP3942226.1"/>
    <property type="molecule type" value="Genomic_DNA"/>
</dbReference>
<dbReference type="PROSITE" id="PS51257">
    <property type="entry name" value="PROKAR_LIPOPROTEIN"/>
    <property type="match status" value="1"/>
</dbReference>
<dbReference type="InterPro" id="IPR032627">
    <property type="entry name" value="DUF4876"/>
</dbReference>
<name>A0A8T4H7Z3_9SPHI</name>
<protein>
    <submittedName>
        <fullName evidence="1">DUF4876 domain-containing protein</fullName>
    </submittedName>
</protein>
<dbReference type="AlphaFoldDB" id="A0A8T4H7Z3"/>
<sequence>MKKYLFIIVTLLTAMACQKDNLQTQSTVALIQIDKPQNLKNAQLSHIKLTAREANTGLTTLLDVSPEGLLTQKLPFGSYTFSLEATISYEVGEEKVQGKAKSYVENVLVKPETSPTVCKFFLINEKANFVIKELFYTGNTTPEGKSYNGDKYFLIYNNSDSVLYADGLLISQSKFLTSAQNMYTPDVMNEAFTTSQIVMIPGDGDDYPIQPGAQFVVANNAINHLEYNSNSLDLSTAEFEIDLIASINVDNPLVPNTIGVTGSLLMNNQGLQSYVIAKLPKDVSVDQYLKDNFYTYSWKNALGNTQTSTGYKLPNDYIIDAVNVGIQQNYQWLVTAPSIDMGYTYTSVINADLNRFGKSVIRKVLSTSATGKDILQDTNNSAADFIPQAKPSLYK</sequence>
<organism evidence="1 2">
    <name type="scientific">Rhinopithecimicrobium faecis</name>
    <dbReference type="NCBI Taxonomy" id="2820698"/>
    <lineage>
        <taxon>Bacteria</taxon>
        <taxon>Pseudomonadati</taxon>
        <taxon>Bacteroidota</taxon>
        <taxon>Sphingobacteriia</taxon>
        <taxon>Sphingobacteriales</taxon>
        <taxon>Sphingobacteriaceae</taxon>
        <taxon>Rhinopithecimicrobium</taxon>
    </lineage>
</organism>
<reference evidence="1" key="1">
    <citation type="submission" date="2021-03" db="EMBL/GenBank/DDBJ databases">
        <authorList>
            <person name="Lu T."/>
            <person name="Wang Q."/>
            <person name="Han X."/>
        </authorList>
    </citation>
    <scope>NUCLEOTIDE SEQUENCE</scope>
    <source>
        <strain evidence="1">WQ 2009</strain>
    </source>
</reference>
<gene>
    <name evidence="1" type="ORF">J5U18_01370</name>
</gene>
<dbReference type="RefSeq" id="WP_353545707.1">
    <property type="nucleotide sequence ID" value="NZ_JAGKSB010000001.1"/>
</dbReference>